<evidence type="ECO:0000313" key="14">
    <source>
        <dbReference type="Proteomes" id="UP000515254"/>
    </source>
</evidence>
<evidence type="ECO:0000259" key="11">
    <source>
        <dbReference type="PROSITE" id="PS50111"/>
    </source>
</evidence>
<evidence type="ECO:0000256" key="3">
    <source>
        <dbReference type="ARBA" id="ARBA00022481"/>
    </source>
</evidence>
<proteinExistence type="inferred from homology"/>
<dbReference type="EMBL" id="CP060009">
    <property type="protein sequence ID" value="QNH01003.1"/>
    <property type="molecule type" value="Genomic_DNA"/>
</dbReference>
<keyword evidence="6 10" id="KW-0472">Membrane</keyword>
<organism evidence="13 14">
    <name type="scientific">Pseudomonas sediminis</name>
    <dbReference type="NCBI Taxonomy" id="1691904"/>
    <lineage>
        <taxon>Bacteria</taxon>
        <taxon>Pseudomonadati</taxon>
        <taxon>Pseudomonadota</taxon>
        <taxon>Gammaproteobacteria</taxon>
        <taxon>Pseudomonadales</taxon>
        <taxon>Pseudomonadaceae</taxon>
        <taxon>Pseudomonas</taxon>
    </lineage>
</organism>
<evidence type="ECO:0000256" key="8">
    <source>
        <dbReference type="ARBA" id="ARBA00029447"/>
    </source>
</evidence>
<reference evidence="13 14" key="1">
    <citation type="journal article" date="2020" name="Microbiol. Resour. Announc.">
        <title>Complete genome sequences of four natural Pseudomonas isolates that catabolize a wide range of aromatic compounds relevant to lignin valorization.</title>
        <authorList>
            <person name="Hatmaker E.A."/>
            <person name="Presley G."/>
            <person name="Cannon O."/>
            <person name="Guss A.M."/>
            <person name="Elkins J.G."/>
        </authorList>
    </citation>
    <scope>NUCLEOTIDE SEQUENCE [LARGE SCALE GENOMIC DNA]</scope>
    <source>
        <strain evidence="13 14">B10D7D</strain>
    </source>
</reference>
<evidence type="ECO:0000256" key="2">
    <source>
        <dbReference type="ARBA" id="ARBA00022475"/>
    </source>
</evidence>
<dbReference type="PRINTS" id="PR00260">
    <property type="entry name" value="CHEMTRNSDUCR"/>
</dbReference>
<keyword evidence="3" id="KW-0488">Methylation</keyword>
<evidence type="ECO:0000256" key="4">
    <source>
        <dbReference type="ARBA" id="ARBA00022692"/>
    </source>
</evidence>
<dbReference type="InterPro" id="IPR003660">
    <property type="entry name" value="HAMP_dom"/>
</dbReference>
<dbReference type="CDD" id="cd11386">
    <property type="entry name" value="MCP_signal"/>
    <property type="match status" value="1"/>
</dbReference>
<keyword evidence="14" id="KW-1185">Reference proteome</keyword>
<gene>
    <name evidence="13" type="ORF">HNQ25_22350</name>
</gene>
<dbReference type="InterPro" id="IPR004090">
    <property type="entry name" value="Chemotax_Me-accpt_rcpt"/>
</dbReference>
<comment type="subcellular location">
    <subcellularLocation>
        <location evidence="1">Cell membrane</location>
        <topology evidence="1">Multi-pass membrane protein</topology>
    </subcellularLocation>
</comment>
<dbReference type="RefSeq" id="WP_179546069.1">
    <property type="nucleotide sequence ID" value="NZ_CP060009.1"/>
</dbReference>
<evidence type="ECO:0000256" key="5">
    <source>
        <dbReference type="ARBA" id="ARBA00022989"/>
    </source>
</evidence>
<dbReference type="Pfam" id="PF00015">
    <property type="entry name" value="MCPsignal"/>
    <property type="match status" value="1"/>
</dbReference>
<evidence type="ECO:0000256" key="10">
    <source>
        <dbReference type="SAM" id="Phobius"/>
    </source>
</evidence>
<dbReference type="InterPro" id="IPR029095">
    <property type="entry name" value="NarX-like_N"/>
</dbReference>
<dbReference type="PANTHER" id="PTHR32089">
    <property type="entry name" value="METHYL-ACCEPTING CHEMOTAXIS PROTEIN MCPB"/>
    <property type="match status" value="1"/>
</dbReference>
<accession>A0ABX6SGR4</accession>
<dbReference type="PROSITE" id="PS50885">
    <property type="entry name" value="HAMP"/>
    <property type="match status" value="1"/>
</dbReference>
<evidence type="ECO:0000259" key="12">
    <source>
        <dbReference type="PROSITE" id="PS50885"/>
    </source>
</evidence>
<dbReference type="PROSITE" id="PS50111">
    <property type="entry name" value="CHEMOTAXIS_TRANSDUC_2"/>
    <property type="match status" value="1"/>
</dbReference>
<feature type="transmembrane region" description="Helical" evidence="10">
    <location>
        <begin position="20"/>
        <end position="40"/>
    </location>
</feature>
<evidence type="ECO:0000256" key="7">
    <source>
        <dbReference type="ARBA" id="ARBA00023224"/>
    </source>
</evidence>
<dbReference type="SUPFAM" id="SSF58104">
    <property type="entry name" value="Methyl-accepting chemotaxis protein (MCP) signaling domain"/>
    <property type="match status" value="1"/>
</dbReference>
<feature type="domain" description="HAMP" evidence="12">
    <location>
        <begin position="347"/>
        <end position="398"/>
    </location>
</feature>
<evidence type="ECO:0000256" key="1">
    <source>
        <dbReference type="ARBA" id="ARBA00004651"/>
    </source>
</evidence>
<dbReference type="InterPro" id="IPR004089">
    <property type="entry name" value="MCPsignal_dom"/>
</dbReference>
<dbReference type="PANTHER" id="PTHR32089:SF119">
    <property type="entry name" value="METHYL-ACCEPTING CHEMOTAXIS PROTEIN CTPL"/>
    <property type="match status" value="1"/>
</dbReference>
<sequence length="678" mass="71881">MKKFNTGNLLVGARSSTLIATLFVVLIVSIVLLFANFAYINTQSNYDTEYISHSGELRVLSQRIAKNATEAAAGKAEAFGLLRDARNDFQQRWGYLTDGDASSGLPSAPASVQAQMAAVQQDWDSLRQNTDAILASEQTVLSLHQVAATLAETIPQLQVEYEEVVDILLESGAPAAQVSVAQRQSLLAERILGSVNKVLAGDEDSVQAADMFGRDASLFGRVLAAMLEGNAAMEISQVTDEEALERLAEISELFEFVSGSVDEILETSPELFQVRESANSIFTVSQTLLDKASELAVGFENLASGRAINTLFGYVLGGLALGSIILIGLVMVRETNRRLAETAEKNERNQAAILRLLDEIADLADGDLTVAATVTEDFTGAIADSINYSIDQLRDLVATINLTAVQVAGAAQETQATAMHLAEASEHQAQEIAGASAAINEMAVSIDQVSANASESSAVAERSVAIANKGNEVVHNTITGMDNIREQIQDTSKRIKRLGESSQEIGDIVSLINDIADQTNILALNAAIQASMAGDAGRGFAVVADEVQRLAERSSAATKQIEALVKTIQTDTNEAVISMEQTTSEVVRGARLAQDAGVALEEIEKVSKTLAALIQNISNAARQQASSAGHISNTMNVIQEITSQTSSGTTATAKSIGNLAKMASEMRKSVSGFTLPDA</sequence>
<evidence type="ECO:0000256" key="6">
    <source>
        <dbReference type="ARBA" id="ARBA00023136"/>
    </source>
</evidence>
<dbReference type="Pfam" id="PF13675">
    <property type="entry name" value="PilJ"/>
    <property type="match status" value="1"/>
</dbReference>
<name>A0ABX6SGR4_9PSED</name>
<keyword evidence="4 10" id="KW-0812">Transmembrane</keyword>
<evidence type="ECO:0000313" key="13">
    <source>
        <dbReference type="EMBL" id="QNH01003.1"/>
    </source>
</evidence>
<feature type="domain" description="Methyl-accepting transducer" evidence="11">
    <location>
        <begin position="403"/>
        <end position="639"/>
    </location>
</feature>
<comment type="similarity">
    <text evidence="8">Belongs to the methyl-accepting chemotaxis (MCP) protein family.</text>
</comment>
<dbReference type="Proteomes" id="UP000515254">
    <property type="component" value="Chromosome"/>
</dbReference>
<keyword evidence="2" id="KW-1003">Cell membrane</keyword>
<dbReference type="SMART" id="SM00283">
    <property type="entry name" value="MA"/>
    <property type="match status" value="1"/>
</dbReference>
<protein>
    <submittedName>
        <fullName evidence="13">Type IV pili methyl-accepting chemotaxis transducer N-terminal domain-containing protein</fullName>
    </submittedName>
</protein>
<keyword evidence="5 10" id="KW-1133">Transmembrane helix</keyword>
<evidence type="ECO:0000256" key="9">
    <source>
        <dbReference type="PROSITE-ProRule" id="PRU00284"/>
    </source>
</evidence>
<keyword evidence="7 9" id="KW-0807">Transducer</keyword>
<dbReference type="Gene3D" id="1.10.287.950">
    <property type="entry name" value="Methyl-accepting chemotaxis protein"/>
    <property type="match status" value="1"/>
</dbReference>
<feature type="transmembrane region" description="Helical" evidence="10">
    <location>
        <begin position="311"/>
        <end position="332"/>
    </location>
</feature>